<accession>A0A1Q9CR45</accession>
<dbReference type="Proteomes" id="UP000186817">
    <property type="component" value="Unassembled WGS sequence"/>
</dbReference>
<gene>
    <name evidence="1" type="ORF">AK812_SmicGene33631</name>
</gene>
<name>A0A1Q9CR45_SYMMI</name>
<reference evidence="1 2" key="1">
    <citation type="submission" date="2016-02" db="EMBL/GenBank/DDBJ databases">
        <title>Genome analysis of coral dinoflagellate symbionts highlights evolutionary adaptations to a symbiotic lifestyle.</title>
        <authorList>
            <person name="Aranda M."/>
            <person name="Li Y."/>
            <person name="Liew Y.J."/>
            <person name="Baumgarten S."/>
            <person name="Simakov O."/>
            <person name="Wilson M."/>
            <person name="Piel J."/>
            <person name="Ashoor H."/>
            <person name="Bougouffa S."/>
            <person name="Bajic V.B."/>
            <person name="Ryu T."/>
            <person name="Ravasi T."/>
            <person name="Bayer T."/>
            <person name="Micklem G."/>
            <person name="Kim H."/>
            <person name="Bhak J."/>
            <person name="Lajeunesse T.C."/>
            <person name="Voolstra C.R."/>
        </authorList>
    </citation>
    <scope>NUCLEOTIDE SEQUENCE [LARGE SCALE GENOMIC DNA]</scope>
    <source>
        <strain evidence="1 2">CCMP2467</strain>
    </source>
</reference>
<dbReference type="AlphaFoldDB" id="A0A1Q9CR45"/>
<proteinExistence type="predicted"/>
<organism evidence="1 2">
    <name type="scientific">Symbiodinium microadriaticum</name>
    <name type="common">Dinoflagellate</name>
    <name type="synonym">Zooxanthella microadriatica</name>
    <dbReference type="NCBI Taxonomy" id="2951"/>
    <lineage>
        <taxon>Eukaryota</taxon>
        <taxon>Sar</taxon>
        <taxon>Alveolata</taxon>
        <taxon>Dinophyceae</taxon>
        <taxon>Suessiales</taxon>
        <taxon>Symbiodiniaceae</taxon>
        <taxon>Symbiodinium</taxon>
    </lineage>
</organism>
<evidence type="ECO:0000313" key="1">
    <source>
        <dbReference type="EMBL" id="OLP85393.1"/>
    </source>
</evidence>
<keyword evidence="2" id="KW-1185">Reference proteome</keyword>
<comment type="caution">
    <text evidence="1">The sequence shown here is derived from an EMBL/GenBank/DDBJ whole genome shotgun (WGS) entry which is preliminary data.</text>
</comment>
<dbReference type="OrthoDB" id="7851174at2759"/>
<sequence>MQAVRAAERLDLRSRCHLHEWLVRVILGCPDFMCPACAEKDCSLVELLTNQVLNALEAIKVHTQSRNMDQNTPYWLACCANRPHSLQDAFCPDLKATCFYKAMSAAKFQVVLMDPKTDSNVLATCLSRLWCLVLAWQQHSVDSLRGEARQGQNWSRRSEVHVRALHVPDTENRSTSQSRDVHEIRSSGLDHPGTQFDVVQTKLEIKSPVKKASMAPAPVEVTQFLTPEEKDAELRTTGSGYKAKNDREKSFSLQIMEMALGVCFQVSVERAQITNLQEKQQILNIFAHRDLNEQAAEKQGSLDEALHQTCARDLVVPRHEAYDHVSKQLRALFALAFWRSLLSSSVAGCWAEMEPAFGKGRVMGGNVSDSDVHRVQGKLVKALHSGLRHKSLELDMAFMQGCDLQDAFARKQVCSEKLKMLRACLPSGLQELKLDLRETELNNQDIITFAAGLPRELEDLSLNLAGNEDINDDGIEVFMSKLPSKMRSMALDLKKTHVGVDLGCKELMQRQGNYESMRKHLAEQDIVMRVTMLTV</sequence>
<protein>
    <submittedName>
        <fullName evidence="1">Uncharacterized protein</fullName>
    </submittedName>
</protein>
<dbReference type="EMBL" id="LSRX01000980">
    <property type="protein sequence ID" value="OLP85393.1"/>
    <property type="molecule type" value="Genomic_DNA"/>
</dbReference>
<evidence type="ECO:0000313" key="2">
    <source>
        <dbReference type="Proteomes" id="UP000186817"/>
    </source>
</evidence>